<evidence type="ECO:0000313" key="3">
    <source>
        <dbReference type="Proteomes" id="UP000033140"/>
    </source>
</evidence>
<feature type="region of interest" description="Disordered" evidence="1">
    <location>
        <begin position="496"/>
        <end position="553"/>
    </location>
</feature>
<evidence type="ECO:0008006" key="4">
    <source>
        <dbReference type="Google" id="ProtNLM"/>
    </source>
</evidence>
<feature type="region of interest" description="Disordered" evidence="1">
    <location>
        <begin position="379"/>
        <end position="452"/>
    </location>
</feature>
<dbReference type="InterPro" id="IPR008812">
    <property type="entry name" value="Ran_GTP-bd-rel"/>
</dbReference>
<protein>
    <recommendedName>
        <fullName evidence="4">Ran-binding-domain-containing protein</fullName>
    </recommendedName>
</protein>
<feature type="region of interest" description="Disordered" evidence="1">
    <location>
        <begin position="330"/>
        <end position="365"/>
    </location>
</feature>
<reference evidence="2 3" key="3">
    <citation type="journal article" date="2015" name="Genome Announc.">
        <title>Draft Genome Sequence of the Archiascomycetous Yeast Saitoella complicata.</title>
        <authorList>
            <person name="Yamauchi K."/>
            <person name="Kondo S."/>
            <person name="Hamamoto M."/>
            <person name="Takahashi Y."/>
            <person name="Ogura Y."/>
            <person name="Hayashi T."/>
            <person name="Nishida H."/>
        </authorList>
    </citation>
    <scope>NUCLEOTIDE SEQUENCE [LARGE SCALE GENOMIC DNA]</scope>
    <source>
        <strain evidence="2 3">NRRL Y-17804</strain>
    </source>
</reference>
<proteinExistence type="predicted"/>
<accession>A0A0E9NMR9</accession>
<dbReference type="GO" id="GO:0030695">
    <property type="term" value="F:GTPase regulator activity"/>
    <property type="evidence" value="ECO:0007669"/>
    <property type="project" value="TreeGrafter"/>
</dbReference>
<feature type="compositionally biased region" description="Pro residues" evidence="1">
    <location>
        <begin position="430"/>
        <end position="446"/>
    </location>
</feature>
<dbReference type="OMA" id="WDPYNES"/>
<keyword evidence="3" id="KW-1185">Reference proteome</keyword>
<dbReference type="GO" id="GO:0005737">
    <property type="term" value="C:cytoplasm"/>
    <property type="evidence" value="ECO:0007669"/>
    <property type="project" value="TreeGrafter"/>
</dbReference>
<feature type="compositionally biased region" description="Acidic residues" evidence="1">
    <location>
        <begin position="379"/>
        <end position="400"/>
    </location>
</feature>
<reference evidence="2 3" key="2">
    <citation type="journal article" date="2014" name="J. Gen. Appl. Microbiol.">
        <title>The early diverging ascomycetous budding yeast Saitoella complicata has three histone deacetylases belonging to the Clr6, Hos2, and Rpd3 lineages.</title>
        <authorList>
            <person name="Nishida H."/>
            <person name="Matsumoto T."/>
            <person name="Kondo S."/>
            <person name="Hamamoto M."/>
            <person name="Yoshikawa H."/>
        </authorList>
    </citation>
    <scope>NUCLEOTIDE SEQUENCE [LARGE SCALE GENOMIC DNA]</scope>
    <source>
        <strain evidence="2 3">NRRL Y-17804</strain>
    </source>
</reference>
<feature type="compositionally biased region" description="Low complexity" evidence="1">
    <location>
        <begin position="525"/>
        <end position="535"/>
    </location>
</feature>
<feature type="compositionally biased region" description="Basic and acidic residues" evidence="1">
    <location>
        <begin position="618"/>
        <end position="629"/>
    </location>
</feature>
<dbReference type="GO" id="GO:0005634">
    <property type="term" value="C:nucleus"/>
    <property type="evidence" value="ECO:0007669"/>
    <property type="project" value="TreeGrafter"/>
</dbReference>
<name>A0A0E9NMR9_SAICN</name>
<dbReference type="RefSeq" id="XP_019025100.1">
    <property type="nucleotide sequence ID" value="XM_019166803.1"/>
</dbReference>
<evidence type="ECO:0000256" key="1">
    <source>
        <dbReference type="SAM" id="MobiDB-lite"/>
    </source>
</evidence>
<evidence type="ECO:0000313" key="2">
    <source>
        <dbReference type="EMBL" id="GAO50971.1"/>
    </source>
</evidence>
<comment type="caution">
    <text evidence="2">The sequence shown here is derived from an EMBL/GenBank/DDBJ whole genome shotgun (WGS) entry which is preliminary data.</text>
</comment>
<dbReference type="PANTHER" id="PTHR31010">
    <property type="entry name" value="RAN-SPECIFIC GTPASE-ACTIVATING PROTEIN 30-RELATED"/>
    <property type="match status" value="1"/>
</dbReference>
<dbReference type="EMBL" id="BACD03000039">
    <property type="protein sequence ID" value="GAO50971.1"/>
    <property type="molecule type" value="Genomic_DNA"/>
</dbReference>
<gene>
    <name evidence="2" type="ORF">G7K_5087-t1</name>
</gene>
<feature type="compositionally biased region" description="Basic and acidic residues" evidence="1">
    <location>
        <begin position="539"/>
        <end position="551"/>
    </location>
</feature>
<sequence>MDDLLARVGAQAATFAIRSGITLTASFAVKQVQRYIADIPKQTGAELENTRKRLEQRIRIITPALELIDIIAARGNTILDSTVRLTAGLRRDIQRFGVRVGEVVDAREGGGSKGKGREKEVKEILEGMKELLMRVEEAVPFISLALTTSGANISSTLPETVSPSRLLQASNFLTKADARYLAEDEPTQIGPGFTLKLYTIFSGSDRFANTNSVSASDITWKEEHAKCRVTVMRTPAPIEAEALDEIWADEYNYELNIVEDLNDGRYHEELEVEGADKPVKESDGFIPGRARAIPVHLLARLFFSASGRLLNIEEARTPVLVLKLNHSLPPPRKLMEQMRSGTMPDDELESDIEEEGEEEEQERADENIEWLALELFNENGDDDYESDFDDLQSDIGEDETPSPKEDSGHSPGLNAEDTLSTAVNQLNIGTPPPRSLPPANLPPPRPNSDSNSSLATLSLLEYILRLSALQTSEQESMLNITDERISLFLRDDNGGAASRREREGVAMGDPRGGAGDVFATPVTVGSFGSGSRRQGSGQGERRRGSGMERLDTPLQERLARARRTQDIQGRDILATPVSRGADLVAEGTLNSAGRLGKDSRAGRRSMTARAGSAPSASDRNRKNDLPAGE</sequence>
<reference evidence="2 3" key="1">
    <citation type="journal article" date="2011" name="J. Gen. Appl. Microbiol.">
        <title>Draft genome sequencing of the enigmatic yeast Saitoella complicata.</title>
        <authorList>
            <person name="Nishida H."/>
            <person name="Hamamoto M."/>
            <person name="Sugiyama J."/>
        </authorList>
    </citation>
    <scope>NUCLEOTIDE SEQUENCE [LARGE SCALE GENOMIC DNA]</scope>
    <source>
        <strain evidence="2 3">NRRL Y-17804</strain>
    </source>
</reference>
<feature type="compositionally biased region" description="Acidic residues" evidence="1">
    <location>
        <begin position="344"/>
        <end position="363"/>
    </location>
</feature>
<feature type="region of interest" description="Disordered" evidence="1">
    <location>
        <begin position="586"/>
        <end position="629"/>
    </location>
</feature>
<dbReference type="PANTHER" id="PTHR31010:SF2">
    <property type="entry name" value="RAN-SPECIFIC GTPASE-ACTIVATING PROTEIN 30"/>
    <property type="match status" value="1"/>
</dbReference>
<feature type="compositionally biased region" description="Polar residues" evidence="1">
    <location>
        <begin position="417"/>
        <end position="428"/>
    </location>
</feature>
<dbReference type="Pfam" id="PF05508">
    <property type="entry name" value="Ran-binding"/>
    <property type="match status" value="1"/>
</dbReference>
<dbReference type="Proteomes" id="UP000033140">
    <property type="component" value="Unassembled WGS sequence"/>
</dbReference>
<dbReference type="OrthoDB" id="512915at2759"/>
<dbReference type="AlphaFoldDB" id="A0A0E9NMR9"/>
<organism evidence="2 3">
    <name type="scientific">Saitoella complicata (strain BCRC 22490 / CBS 7301 / JCM 7358 / NBRC 10748 / NRRL Y-17804)</name>
    <dbReference type="NCBI Taxonomy" id="698492"/>
    <lineage>
        <taxon>Eukaryota</taxon>
        <taxon>Fungi</taxon>
        <taxon>Dikarya</taxon>
        <taxon>Ascomycota</taxon>
        <taxon>Taphrinomycotina</taxon>
        <taxon>Taphrinomycotina incertae sedis</taxon>
        <taxon>Saitoella</taxon>
    </lineage>
</organism>